<dbReference type="SMART" id="SM00642">
    <property type="entry name" value="Aamy"/>
    <property type="match status" value="1"/>
</dbReference>
<dbReference type="Proteomes" id="UP000273786">
    <property type="component" value="Unassembled WGS sequence"/>
</dbReference>
<proteinExistence type="inferred from homology"/>
<dbReference type="InterPro" id="IPR013783">
    <property type="entry name" value="Ig-like_fold"/>
</dbReference>
<comment type="similarity">
    <text evidence="1">Belongs to the glycosyl hydrolase 13 family.</text>
</comment>
<evidence type="ECO:0000259" key="4">
    <source>
        <dbReference type="SMART" id="SM00642"/>
    </source>
</evidence>
<dbReference type="AlphaFoldDB" id="A0A3P3F9U6"/>
<dbReference type="InterPro" id="IPR004193">
    <property type="entry name" value="Glyco_hydro_13_N"/>
</dbReference>
<dbReference type="InterPro" id="IPR013780">
    <property type="entry name" value="Glyco_hydro_b"/>
</dbReference>
<keyword evidence="6" id="KW-1185">Reference proteome</keyword>
<comment type="caution">
    <text evidence="5">The sequence shown here is derived from an EMBL/GenBank/DDBJ whole genome shotgun (WGS) entry which is preliminary data.</text>
</comment>
<dbReference type="SUPFAM" id="SSF81296">
    <property type="entry name" value="E set domains"/>
    <property type="match status" value="1"/>
</dbReference>
<protein>
    <submittedName>
        <fullName evidence="5">Glycogen debranching enzyme GlgX</fullName>
    </submittedName>
</protein>
<evidence type="ECO:0000256" key="1">
    <source>
        <dbReference type="ARBA" id="ARBA00008061"/>
    </source>
</evidence>
<sequence length="666" mass="72993">MTQLGATVTSESIRFAVWSSSARRLWVSIFDDTGAREIDRLELKRDGEGVHALFISSLSEGARYGFRADGDYAPERGLWFDPDKLLTDPYAVEIDRPYQYHWRLAAKRNEGADTAPLMPKAVARALPQPWTAKPPLFQPGGLIYELNVRSFTKLHPDVPEAQRGTIAALAHPAVIEHLKRLGVSAVELMPVTASIDERHLPPLGLHNAWGYNPVTFMALDPRLAPGGLKELRATVAALREAGIGTILDLVFNHTGESDRLGPTLSLRGLDAQAYYRHLPDGRLANDTGTGNTVACDHPIVQQMVLDTLRHFVRHAGVDGFRFDLAPVLGRVDGAFDPDAQLLEAIAGDPALADRMLIAEPWDIGPDGYQLGNFRPPYLEWNDRYRDDVRRFWRGDAGMVGALATRLAGSSDVFGRAGQPVSRSVNFIAAHDGMTLADIVAYEEKHNAANGEENRDGHDDNLSWNNGIEGETDDAEVAKARFGDQCALLATLFASRGTIMLTAGDEFGRTQQGNNNAYAQDNAITWLDWAGRDQALERYAASLSAMRRAFPSLSDTRFLIGKPADTSATPDVAWLTETGAPLDEAEWNDPGRHRLVMMLGHSGGGRLAVLVNGDRRQCVFTLPAREGFEWDPAIEAIAVDLVRPLPGRSVTFMIERRAAKVRAGKGS</sequence>
<dbReference type="OrthoDB" id="3236218at2"/>
<evidence type="ECO:0000313" key="6">
    <source>
        <dbReference type="Proteomes" id="UP000273786"/>
    </source>
</evidence>
<evidence type="ECO:0000313" key="5">
    <source>
        <dbReference type="EMBL" id="RRH95440.1"/>
    </source>
</evidence>
<dbReference type="Gene3D" id="2.60.40.1180">
    <property type="entry name" value="Golgi alpha-mannosidase II"/>
    <property type="match status" value="1"/>
</dbReference>
<organism evidence="5 6">
    <name type="scientific">Mesorhizobium tamadayense</name>
    <dbReference type="NCBI Taxonomy" id="425306"/>
    <lineage>
        <taxon>Bacteria</taxon>
        <taxon>Pseudomonadati</taxon>
        <taxon>Pseudomonadota</taxon>
        <taxon>Alphaproteobacteria</taxon>
        <taxon>Hyphomicrobiales</taxon>
        <taxon>Phyllobacteriaceae</taxon>
        <taxon>Mesorhizobium</taxon>
    </lineage>
</organism>
<dbReference type="Gene3D" id="2.60.40.10">
    <property type="entry name" value="Immunoglobulins"/>
    <property type="match status" value="1"/>
</dbReference>
<dbReference type="GO" id="GO:0005980">
    <property type="term" value="P:glycogen catabolic process"/>
    <property type="evidence" value="ECO:0007669"/>
    <property type="project" value="InterPro"/>
</dbReference>
<name>A0A3P3F9U6_9HYPH</name>
<gene>
    <name evidence="5" type="primary">glgX</name>
    <name evidence="5" type="ORF">EH240_24680</name>
</gene>
<dbReference type="SUPFAM" id="SSF51445">
    <property type="entry name" value="(Trans)glycosidases"/>
    <property type="match status" value="1"/>
</dbReference>
<accession>A0A3P3F9U6</accession>
<dbReference type="Pfam" id="PF02922">
    <property type="entry name" value="CBM_48"/>
    <property type="match status" value="1"/>
</dbReference>
<dbReference type="InterPro" id="IPR014756">
    <property type="entry name" value="Ig_E-set"/>
</dbReference>
<feature type="domain" description="Glycosyl hydrolase family 13 catalytic" evidence="4">
    <location>
        <begin position="145"/>
        <end position="546"/>
    </location>
</feature>
<keyword evidence="2" id="KW-0378">Hydrolase</keyword>
<keyword evidence="3" id="KW-0326">Glycosidase</keyword>
<dbReference type="EMBL" id="RQXT01000036">
    <property type="protein sequence ID" value="RRH95440.1"/>
    <property type="molecule type" value="Genomic_DNA"/>
</dbReference>
<dbReference type="Gene3D" id="3.20.20.80">
    <property type="entry name" value="Glycosidases"/>
    <property type="match status" value="1"/>
</dbReference>
<dbReference type="InterPro" id="IPR017853">
    <property type="entry name" value="GH"/>
</dbReference>
<dbReference type="InterPro" id="IPR044505">
    <property type="entry name" value="GlgX_Isoamylase_N_E_set"/>
</dbReference>
<dbReference type="GO" id="GO:0004135">
    <property type="term" value="F:amylo-alpha-1,6-glucosidase activity"/>
    <property type="evidence" value="ECO:0007669"/>
    <property type="project" value="InterPro"/>
</dbReference>
<dbReference type="CDD" id="cd11326">
    <property type="entry name" value="AmyAc_Glg_debranch"/>
    <property type="match status" value="1"/>
</dbReference>
<dbReference type="InterPro" id="IPR006047">
    <property type="entry name" value="GH13_cat_dom"/>
</dbReference>
<dbReference type="NCBIfam" id="TIGR02100">
    <property type="entry name" value="glgX_debranch"/>
    <property type="match status" value="1"/>
</dbReference>
<dbReference type="RefSeq" id="WP_125003496.1">
    <property type="nucleotide sequence ID" value="NZ_RQXT01000036.1"/>
</dbReference>
<dbReference type="SUPFAM" id="SSF51011">
    <property type="entry name" value="Glycosyl hydrolase domain"/>
    <property type="match status" value="1"/>
</dbReference>
<dbReference type="InterPro" id="IPR011837">
    <property type="entry name" value="Glycogen_debranch_GlgX"/>
</dbReference>
<evidence type="ECO:0000256" key="2">
    <source>
        <dbReference type="ARBA" id="ARBA00022801"/>
    </source>
</evidence>
<dbReference type="PANTHER" id="PTHR43002">
    <property type="entry name" value="GLYCOGEN DEBRANCHING ENZYME"/>
    <property type="match status" value="1"/>
</dbReference>
<dbReference type="CDD" id="cd02856">
    <property type="entry name" value="E_set_GDE_Isoamylase_N"/>
    <property type="match status" value="1"/>
</dbReference>
<evidence type="ECO:0000256" key="3">
    <source>
        <dbReference type="ARBA" id="ARBA00023295"/>
    </source>
</evidence>
<reference evidence="5 6" key="1">
    <citation type="submission" date="2018-11" db="EMBL/GenBank/DDBJ databases">
        <title>the genome of Mesorhizobium tamadayense DSM 28320.</title>
        <authorList>
            <person name="Gao J."/>
        </authorList>
    </citation>
    <scope>NUCLEOTIDE SEQUENCE [LARGE SCALE GENOMIC DNA]</scope>
    <source>
        <strain evidence="5 6">DSM 28320</strain>
    </source>
</reference>